<reference evidence="1 2" key="1">
    <citation type="submission" date="2020-08" db="EMBL/GenBank/DDBJ databases">
        <title>Plant Genome Project.</title>
        <authorList>
            <person name="Zhang R.-G."/>
        </authorList>
    </citation>
    <scope>NUCLEOTIDE SEQUENCE [LARGE SCALE GENOMIC DNA]</scope>
    <source>
        <tissue evidence="1">Rhizome</tissue>
    </source>
</reference>
<dbReference type="GO" id="GO:0008168">
    <property type="term" value="F:methyltransferase activity"/>
    <property type="evidence" value="ECO:0007669"/>
    <property type="project" value="InterPro"/>
</dbReference>
<dbReference type="GO" id="GO:0045488">
    <property type="term" value="P:pectin metabolic process"/>
    <property type="evidence" value="ECO:0007669"/>
    <property type="project" value="InterPro"/>
</dbReference>
<sequence>MLFLTFLLHCKNSGRGFRSGFRRLQVAPSPLPLPPPPPPRSRFFDLILPRSEVMASRRAINPSRRASDSGSIPLVGSLQQKSRSSPLLSIGLVVVAAFFLIGYALRGSGGFASEKEAISIGQGASCSSDVIQALPILKKAYGDSMRKVLHVGPDSCAVISKLLKEEDSEAWGVEPYDLEDTDSSCKSLMRKGFVRVSDLKFPLPYRPKSFSLAIVSDSLDYLSPKYLNKTLPDLARLSADGLVIFAGDTSCFFTTCPHQLVPIISVGYPGKQRAKVSELAKFGKPAKLRSSSWWIRYFVQTGLQENEMAIKKFEEASTKNSYKPSCQIFHVTS</sequence>
<protein>
    <submittedName>
        <fullName evidence="1">Uncharacterized protein</fullName>
    </submittedName>
</protein>
<gene>
    <name evidence="1" type="ORF">ZIOFF_035366</name>
</gene>
<name>A0A8J5GGU4_ZINOF</name>
<dbReference type="EMBL" id="JACMSC010000010">
    <property type="protein sequence ID" value="KAG6503077.1"/>
    <property type="molecule type" value="Genomic_DNA"/>
</dbReference>
<organism evidence="1 2">
    <name type="scientific">Zingiber officinale</name>
    <name type="common">Ginger</name>
    <name type="synonym">Amomum zingiber</name>
    <dbReference type="NCBI Taxonomy" id="94328"/>
    <lineage>
        <taxon>Eukaryota</taxon>
        <taxon>Viridiplantae</taxon>
        <taxon>Streptophyta</taxon>
        <taxon>Embryophyta</taxon>
        <taxon>Tracheophyta</taxon>
        <taxon>Spermatophyta</taxon>
        <taxon>Magnoliopsida</taxon>
        <taxon>Liliopsida</taxon>
        <taxon>Zingiberales</taxon>
        <taxon>Zingiberaceae</taxon>
        <taxon>Zingiber</taxon>
    </lineage>
</organism>
<proteinExistence type="predicted"/>
<dbReference type="PANTHER" id="PTHR34208">
    <property type="entry name" value="S-ADENOSYL-L-METHIONINE-DEPENDENT METHYLTRANSFERASE-RELATED"/>
    <property type="match status" value="1"/>
</dbReference>
<accession>A0A8J5GGU4</accession>
<evidence type="ECO:0000313" key="2">
    <source>
        <dbReference type="Proteomes" id="UP000734854"/>
    </source>
</evidence>
<dbReference type="Proteomes" id="UP000734854">
    <property type="component" value="Unassembled WGS sequence"/>
</dbReference>
<dbReference type="AlphaFoldDB" id="A0A8J5GGU4"/>
<keyword evidence="2" id="KW-1185">Reference proteome</keyword>
<evidence type="ECO:0000313" key="1">
    <source>
        <dbReference type="EMBL" id="KAG6503077.1"/>
    </source>
</evidence>
<comment type="caution">
    <text evidence="1">The sequence shown here is derived from an EMBL/GenBank/DDBJ whole genome shotgun (WGS) entry which is preliminary data.</text>
</comment>
<dbReference type="PANTHER" id="PTHR34208:SF5">
    <property type="entry name" value="OS01G0144000 PROTEIN"/>
    <property type="match status" value="1"/>
</dbReference>
<dbReference type="InterPro" id="IPR044689">
    <property type="entry name" value="CGR2/3"/>
</dbReference>